<sequence length="108" mass="12274">MEEAEELLATDSMGAELRAALDEHGNGLREQLNLLAASRFLATDTDRRNKCARLQRPQPSLLLPPRAKRSDAISEEVKEHVLAVYQTTCPTSPHQKDQRKRHLSRYII</sequence>
<proteinExistence type="predicted"/>
<organism evidence="1 2">
    <name type="scientific">Prymnesium parvum</name>
    <name type="common">Toxic golden alga</name>
    <dbReference type="NCBI Taxonomy" id="97485"/>
    <lineage>
        <taxon>Eukaryota</taxon>
        <taxon>Haptista</taxon>
        <taxon>Haptophyta</taxon>
        <taxon>Prymnesiophyceae</taxon>
        <taxon>Prymnesiales</taxon>
        <taxon>Prymnesiaceae</taxon>
        <taxon>Prymnesium</taxon>
    </lineage>
</organism>
<protein>
    <submittedName>
        <fullName evidence="1">Uncharacterized protein</fullName>
    </submittedName>
</protein>
<evidence type="ECO:0000313" key="2">
    <source>
        <dbReference type="Proteomes" id="UP001515480"/>
    </source>
</evidence>
<dbReference type="Proteomes" id="UP001515480">
    <property type="component" value="Unassembled WGS sequence"/>
</dbReference>
<dbReference type="AlphaFoldDB" id="A0AB34INA0"/>
<name>A0AB34INA0_PRYPA</name>
<accession>A0AB34INA0</accession>
<evidence type="ECO:0000313" key="1">
    <source>
        <dbReference type="EMBL" id="KAL1503886.1"/>
    </source>
</evidence>
<reference evidence="1 2" key="1">
    <citation type="journal article" date="2024" name="Science">
        <title>Giant polyketide synthase enzymes in the biosynthesis of giant marine polyether toxins.</title>
        <authorList>
            <person name="Fallon T.R."/>
            <person name="Shende V.V."/>
            <person name="Wierzbicki I.H."/>
            <person name="Pendleton A.L."/>
            <person name="Watervoot N.F."/>
            <person name="Auber R.P."/>
            <person name="Gonzalez D.J."/>
            <person name="Wisecaver J.H."/>
            <person name="Moore B.S."/>
        </authorList>
    </citation>
    <scope>NUCLEOTIDE SEQUENCE [LARGE SCALE GENOMIC DNA]</scope>
    <source>
        <strain evidence="1 2">12B1</strain>
    </source>
</reference>
<dbReference type="EMBL" id="JBGBPQ010000021">
    <property type="protein sequence ID" value="KAL1503886.1"/>
    <property type="molecule type" value="Genomic_DNA"/>
</dbReference>
<comment type="caution">
    <text evidence="1">The sequence shown here is derived from an EMBL/GenBank/DDBJ whole genome shotgun (WGS) entry which is preliminary data.</text>
</comment>
<keyword evidence="2" id="KW-1185">Reference proteome</keyword>
<gene>
    <name evidence="1" type="ORF">AB1Y20_012349</name>
</gene>